<evidence type="ECO:0000259" key="2">
    <source>
        <dbReference type="PROSITE" id="PS50943"/>
    </source>
</evidence>
<keyword evidence="4" id="KW-1185">Reference proteome</keyword>
<gene>
    <name evidence="3" type="ordered locus">Tresu_1336</name>
</gene>
<evidence type="ECO:0000313" key="3">
    <source>
        <dbReference type="EMBL" id="AEB14243.1"/>
    </source>
</evidence>
<dbReference type="CDD" id="cd00093">
    <property type="entry name" value="HTH_XRE"/>
    <property type="match status" value="1"/>
</dbReference>
<accession>F2NS07</accession>
<keyword evidence="1" id="KW-0238">DNA-binding</keyword>
<dbReference type="GO" id="GO:0003677">
    <property type="term" value="F:DNA binding"/>
    <property type="evidence" value="ECO:0007669"/>
    <property type="project" value="UniProtKB-KW"/>
</dbReference>
<dbReference type="AlphaFoldDB" id="F2NS07"/>
<protein>
    <submittedName>
        <fullName evidence="3">Helix-turn-helix domain protein</fullName>
    </submittedName>
</protein>
<organism evidence="3 4">
    <name type="scientific">Treponema succinifaciens (strain ATCC 33096 / DSM 2489 / 6091)</name>
    <dbReference type="NCBI Taxonomy" id="869209"/>
    <lineage>
        <taxon>Bacteria</taxon>
        <taxon>Pseudomonadati</taxon>
        <taxon>Spirochaetota</taxon>
        <taxon>Spirochaetia</taxon>
        <taxon>Spirochaetales</taxon>
        <taxon>Treponemataceae</taxon>
        <taxon>Treponema</taxon>
    </lineage>
</organism>
<dbReference type="PANTHER" id="PTHR46797">
    <property type="entry name" value="HTH-TYPE TRANSCRIPTIONAL REGULATOR"/>
    <property type="match status" value="1"/>
</dbReference>
<dbReference type="OrthoDB" id="308122at2"/>
<reference evidence="3 4" key="1">
    <citation type="journal article" date="2011" name="Stand. Genomic Sci.">
        <title>Complete genome sequence of Treponema succinifaciens type strain (6091).</title>
        <authorList>
            <person name="Han C."/>
            <person name="Gronow S."/>
            <person name="Teshima H."/>
            <person name="Lapidus A."/>
            <person name="Nolan M."/>
            <person name="Lucas S."/>
            <person name="Hammon N."/>
            <person name="Deshpande S."/>
            <person name="Cheng J.F."/>
            <person name="Zeytun A."/>
            <person name="Tapia R."/>
            <person name="Goodwin L."/>
            <person name="Pitluck S."/>
            <person name="Liolios K."/>
            <person name="Pagani I."/>
            <person name="Ivanova N."/>
            <person name="Mavromatis K."/>
            <person name="Mikhailova N."/>
            <person name="Huntemann M."/>
            <person name="Pati A."/>
            <person name="Chen A."/>
            <person name="Palaniappan K."/>
            <person name="Land M."/>
            <person name="Hauser L."/>
            <person name="Brambilla E.M."/>
            <person name="Rohde M."/>
            <person name="Goker M."/>
            <person name="Woyke T."/>
            <person name="Bristow J."/>
            <person name="Eisen J.A."/>
            <person name="Markowitz V."/>
            <person name="Hugenholtz P."/>
            <person name="Kyrpides N.C."/>
            <person name="Klenk H.P."/>
            <person name="Detter J.C."/>
        </authorList>
    </citation>
    <scope>NUCLEOTIDE SEQUENCE [LARGE SCALE GENOMIC DNA]</scope>
    <source>
        <strain evidence="4">ATCC 33096 / DSM 2489 / 6091</strain>
    </source>
</reference>
<dbReference type="InterPro" id="IPR050807">
    <property type="entry name" value="TransReg_Diox_bact_type"/>
</dbReference>
<dbReference type="STRING" id="869209.Tresu_1336"/>
<dbReference type="InterPro" id="IPR010982">
    <property type="entry name" value="Lambda_DNA-bd_dom_sf"/>
</dbReference>
<dbReference type="SMART" id="SM00530">
    <property type="entry name" value="HTH_XRE"/>
    <property type="match status" value="1"/>
</dbReference>
<name>F2NS07_TRES6</name>
<dbReference type="eggNOG" id="COG1396">
    <property type="taxonomic scope" value="Bacteria"/>
</dbReference>
<dbReference type="HOGENOM" id="CLU_066192_17_8_12"/>
<dbReference type="RefSeq" id="WP_013701528.1">
    <property type="nucleotide sequence ID" value="NC_015385.1"/>
</dbReference>
<dbReference type="Proteomes" id="UP000006852">
    <property type="component" value="Chromosome"/>
</dbReference>
<dbReference type="PROSITE" id="PS50943">
    <property type="entry name" value="HTH_CROC1"/>
    <property type="match status" value="1"/>
</dbReference>
<dbReference type="Pfam" id="PF01381">
    <property type="entry name" value="HTH_3"/>
    <property type="match status" value="1"/>
</dbReference>
<dbReference type="InterPro" id="IPR001387">
    <property type="entry name" value="Cro/C1-type_HTH"/>
</dbReference>
<dbReference type="GeneID" id="302999859"/>
<evidence type="ECO:0000313" key="4">
    <source>
        <dbReference type="Proteomes" id="UP000006852"/>
    </source>
</evidence>
<evidence type="ECO:0000256" key="1">
    <source>
        <dbReference type="ARBA" id="ARBA00023125"/>
    </source>
</evidence>
<dbReference type="GO" id="GO:0005829">
    <property type="term" value="C:cytosol"/>
    <property type="evidence" value="ECO:0007669"/>
    <property type="project" value="TreeGrafter"/>
</dbReference>
<dbReference type="KEGG" id="tsu:Tresu_1336"/>
<sequence>MDSDELKNRLSANLKKIRKAKNLSQFELAEKAGLSDQTINSIEGKRLWPSDKTMIKIANALETDAYQFLIPENIENRQTDIIIPELKSALKKNIDILIEEFFTQHFN</sequence>
<dbReference type="GO" id="GO:0003700">
    <property type="term" value="F:DNA-binding transcription factor activity"/>
    <property type="evidence" value="ECO:0007669"/>
    <property type="project" value="TreeGrafter"/>
</dbReference>
<dbReference type="Gene3D" id="1.10.260.40">
    <property type="entry name" value="lambda repressor-like DNA-binding domains"/>
    <property type="match status" value="1"/>
</dbReference>
<reference evidence="4" key="2">
    <citation type="submission" date="2011-04" db="EMBL/GenBank/DDBJ databases">
        <title>The complete genome of chromosome of Treponema succinifaciens DSM 2489.</title>
        <authorList>
            <person name="Lucas S."/>
            <person name="Copeland A."/>
            <person name="Lapidus A."/>
            <person name="Bruce D."/>
            <person name="Goodwin L."/>
            <person name="Pitluck S."/>
            <person name="Peters L."/>
            <person name="Kyrpides N."/>
            <person name="Mavromatis K."/>
            <person name="Ivanova N."/>
            <person name="Ovchinnikova G."/>
            <person name="Teshima H."/>
            <person name="Detter J.C."/>
            <person name="Tapia R."/>
            <person name="Han C."/>
            <person name="Land M."/>
            <person name="Hauser L."/>
            <person name="Markowitz V."/>
            <person name="Cheng J.-F."/>
            <person name="Hugenholtz P."/>
            <person name="Woyke T."/>
            <person name="Wu D."/>
            <person name="Gronow S."/>
            <person name="Wellnitz S."/>
            <person name="Brambilla E."/>
            <person name="Klenk H.-P."/>
            <person name="Eisen J.A."/>
        </authorList>
    </citation>
    <scope>NUCLEOTIDE SEQUENCE [LARGE SCALE GENOMIC DNA]</scope>
    <source>
        <strain evidence="4">ATCC 33096 / DSM 2489 / 6091</strain>
    </source>
</reference>
<feature type="domain" description="HTH cro/C1-type" evidence="2">
    <location>
        <begin position="14"/>
        <end position="68"/>
    </location>
</feature>
<dbReference type="PANTHER" id="PTHR46797:SF1">
    <property type="entry name" value="METHYLPHOSPHONATE SYNTHASE"/>
    <property type="match status" value="1"/>
</dbReference>
<dbReference type="EMBL" id="CP002631">
    <property type="protein sequence ID" value="AEB14243.1"/>
    <property type="molecule type" value="Genomic_DNA"/>
</dbReference>
<proteinExistence type="predicted"/>
<dbReference type="SUPFAM" id="SSF47413">
    <property type="entry name" value="lambda repressor-like DNA-binding domains"/>
    <property type="match status" value="1"/>
</dbReference>